<evidence type="ECO:0000313" key="1">
    <source>
        <dbReference type="EMBL" id="PSC69599.1"/>
    </source>
</evidence>
<name>A0A2P6V685_9CHLO</name>
<dbReference type="Proteomes" id="UP000239649">
    <property type="component" value="Unassembled WGS sequence"/>
</dbReference>
<organism evidence="1 2">
    <name type="scientific">Micractinium conductrix</name>
    <dbReference type="NCBI Taxonomy" id="554055"/>
    <lineage>
        <taxon>Eukaryota</taxon>
        <taxon>Viridiplantae</taxon>
        <taxon>Chlorophyta</taxon>
        <taxon>core chlorophytes</taxon>
        <taxon>Trebouxiophyceae</taxon>
        <taxon>Chlorellales</taxon>
        <taxon>Chlorellaceae</taxon>
        <taxon>Chlorella clade</taxon>
        <taxon>Micractinium</taxon>
    </lineage>
</organism>
<proteinExistence type="predicted"/>
<dbReference type="STRING" id="554055.A0A2P6V685"/>
<dbReference type="AlphaFoldDB" id="A0A2P6V685"/>
<comment type="caution">
    <text evidence="1">The sequence shown here is derived from an EMBL/GenBank/DDBJ whole genome shotgun (WGS) entry which is preliminary data.</text>
</comment>
<dbReference type="OrthoDB" id="504919at2759"/>
<evidence type="ECO:0000313" key="2">
    <source>
        <dbReference type="Proteomes" id="UP000239649"/>
    </source>
</evidence>
<accession>A0A2P6V685</accession>
<reference evidence="1 2" key="1">
    <citation type="journal article" date="2018" name="Plant J.">
        <title>Genome sequences of Chlorella sorokiniana UTEX 1602 and Micractinium conductrix SAG 241.80: implications to maltose excretion by a green alga.</title>
        <authorList>
            <person name="Arriola M.B."/>
            <person name="Velmurugan N."/>
            <person name="Zhang Y."/>
            <person name="Plunkett M.H."/>
            <person name="Hondzo H."/>
            <person name="Barney B.M."/>
        </authorList>
    </citation>
    <scope>NUCLEOTIDE SEQUENCE [LARGE SCALE GENOMIC DNA]</scope>
    <source>
        <strain evidence="1 2">SAG 241.80</strain>
    </source>
</reference>
<gene>
    <name evidence="1" type="ORF">C2E20_6836</name>
</gene>
<keyword evidence="2" id="KW-1185">Reference proteome</keyword>
<dbReference type="EMBL" id="LHPF02000025">
    <property type="protein sequence ID" value="PSC69599.1"/>
    <property type="molecule type" value="Genomic_DNA"/>
</dbReference>
<sequence>MGDPAYGCVAGLSCDEVWKRCYPQPRKRDQPCKATPTCAAYQTAPHCSNCAAGLVCNDYTRRCQEPPSKARRTCHDSLPCVWNATDPAATQLSCERIRNECFPKPRVDDTPCVTSSECGTGLTCEVGISMNECYDAPRKMGQPCNAGNACASDLACDPVTYRCVGPAGLKEPCGGVQTCKAGLSCHPGLQRCLPAPRQEGQHCAKEPGLDCAATAPTGEPLSCDYLNTARCVKYQTHATTSNVAGAHCYPGRPCIDGLTCSTSDLKCYNNPRTVGEPCVPANPPERCGPGLICRDDTHRCAPAPIMGEMCYPGFACSAPAYACAGDFRVCARAADARLAGEPCATGADCGGSAGLVCDATRYPYCAAGSASARRVK</sequence>
<protein>
    <submittedName>
        <fullName evidence="1">Neurogenic locus notch-like protein 2-like</fullName>
    </submittedName>
</protein>